<gene>
    <name evidence="1" type="ORF">CIL03_00345</name>
</gene>
<dbReference type="AlphaFoldDB" id="A0A265NC55"/>
<keyword evidence="2" id="KW-1185">Reference proteome</keyword>
<protein>
    <recommendedName>
        <fullName evidence="3">PD-(D/E)XK endonuclease-like domain-containing protein</fullName>
    </recommendedName>
</protein>
<evidence type="ECO:0000313" key="1">
    <source>
        <dbReference type="EMBL" id="OZU89630.1"/>
    </source>
</evidence>
<accession>A0A265NC55</accession>
<organism evidence="1 2">
    <name type="scientific">Virgibacillus indicus</name>
    <dbReference type="NCBI Taxonomy" id="2024554"/>
    <lineage>
        <taxon>Bacteria</taxon>
        <taxon>Bacillati</taxon>
        <taxon>Bacillota</taxon>
        <taxon>Bacilli</taxon>
        <taxon>Bacillales</taxon>
        <taxon>Bacillaceae</taxon>
        <taxon>Virgibacillus</taxon>
    </lineage>
</organism>
<name>A0A265NC55_9BACI</name>
<dbReference type="OrthoDB" id="1956884at2"/>
<comment type="caution">
    <text evidence="1">The sequence shown here is derived from an EMBL/GenBank/DDBJ whole genome shotgun (WGS) entry which is preliminary data.</text>
</comment>
<evidence type="ECO:0008006" key="3">
    <source>
        <dbReference type="Google" id="ProtNLM"/>
    </source>
</evidence>
<evidence type="ECO:0000313" key="2">
    <source>
        <dbReference type="Proteomes" id="UP000216498"/>
    </source>
</evidence>
<proteinExistence type="predicted"/>
<dbReference type="EMBL" id="NPMS01000001">
    <property type="protein sequence ID" value="OZU89630.1"/>
    <property type="molecule type" value="Genomic_DNA"/>
</dbReference>
<dbReference type="RefSeq" id="WP_094883231.1">
    <property type="nucleotide sequence ID" value="NZ_NPMS01000001.1"/>
</dbReference>
<sequence length="840" mass="99210">MQKDSQKPQVTKPYFPIKSYASLRKFLNRIEHNHKEIHIFGTSGLANLATKESRISSMSIDELFRSLFPNFRTARIQIYLQSECRKIINKGNFDNEKYLLNRLDSIVRDYYLLADLGLTKINSSFTDSRKNEVMSIINEMLKKKITMEYFYRKEEYTKTNISKKMIAHSNLQKIIFYEIEYLNFGRMNFIHWLKSKGFIVEFRIPYKIEFSNTFTFWEQVYSVVTNYSSLSSDANENFPGGNRFGFFMQNNDLPVQERNDVSILEFESPHDFANYYENNPDKFVSVDTDEVLPIIEHEKSPMYENGVGKFIYYIQFCSIEEGNLKLSFETLIELITSSWVKTKNISGQKALSLMMDLQEYMSGTSSIEEIKERLNRLVELDLISRSFDKENQEDVGRNRLKRYMLNPFRTFSFVNQDRYLITINQLIELVNIVEKKCRLLISEENDLVNVNNYFSLWKEVLGKEIDESDVKEFWNNVFNVEHPSDWEFTIHELLQLIYLNAESNFDKDTKLLSLPSIQQKIIQSSNSTKLHLTNLTQMNFPESHQAVISEIFTYTDFKNCIHSASLNTSDLLHSLWTDYEVSNNFEKLGVYQIYNVLENHQGPVIFSWIKHLQKDGFRNIFLDILADLYTDGEIVECKASNDGYKDKLKDITPNLKTTINLDGLKGKIAGLFWLDHDFCSKKFLLSTVIEQQPVYESDYHQSFLFSKIGKLFSYSKSEREEFKELVYPLFPHWTYTKKDNLIDLEYKTSLRRYKTYENISFPKEMKSLQILRSVYRENRRTKARNQYRKDKMFNDKELIKQLSENVNKYHIKAEPGNHCKMCPHLNNCTEGMYAIDNIIN</sequence>
<reference evidence="1 2" key="1">
    <citation type="submission" date="2017-08" db="EMBL/GenBank/DDBJ databases">
        <title>Virgibacillus indicus sp. nov. and Virgibacillus profoundi sp. nov, two moderately halophilic bacteria isolated from marine sediment by using the Microfluidic Streak Plate.</title>
        <authorList>
            <person name="Xu B."/>
            <person name="Hu B."/>
            <person name="Wang J."/>
            <person name="Zhu Y."/>
            <person name="Huang L."/>
            <person name="Du W."/>
            <person name="Huang Y."/>
        </authorList>
    </citation>
    <scope>NUCLEOTIDE SEQUENCE [LARGE SCALE GENOMIC DNA]</scope>
    <source>
        <strain evidence="1 2">IO3-P2-C2</strain>
    </source>
</reference>
<dbReference type="Proteomes" id="UP000216498">
    <property type="component" value="Unassembled WGS sequence"/>
</dbReference>